<feature type="compositionally biased region" description="Basic and acidic residues" evidence="1">
    <location>
        <begin position="15"/>
        <end position="26"/>
    </location>
</feature>
<feature type="region of interest" description="Disordered" evidence="1">
    <location>
        <begin position="1"/>
        <end position="43"/>
    </location>
</feature>
<feature type="compositionally biased region" description="Polar residues" evidence="1">
    <location>
        <begin position="28"/>
        <end position="40"/>
    </location>
</feature>
<dbReference type="Proteomes" id="UP001165121">
    <property type="component" value="Unassembled WGS sequence"/>
</dbReference>
<protein>
    <submittedName>
        <fullName evidence="2">Unnamed protein product</fullName>
    </submittedName>
</protein>
<accession>A0A9W7DAP4</accession>
<evidence type="ECO:0000313" key="3">
    <source>
        <dbReference type="Proteomes" id="UP001165121"/>
    </source>
</evidence>
<name>A0A9W7DAP4_9STRA</name>
<evidence type="ECO:0000313" key="2">
    <source>
        <dbReference type="EMBL" id="GMF61695.1"/>
    </source>
</evidence>
<evidence type="ECO:0000256" key="1">
    <source>
        <dbReference type="SAM" id="MobiDB-lite"/>
    </source>
</evidence>
<sequence length="149" mass="15894">MLAIGGIDPSSTPTRTEDVAPPRDSDSPAPQRQRQTSVDLSTFADDGYVVQRSGRAKRASRLGTTIGEAVARTNVSRASTEPTICLASDRKPGKRSTQSRETTLQSLVCCSAWSLWSPHPGGQRKGLDMDAMADISFIGIDLAQSSITT</sequence>
<comment type="caution">
    <text evidence="2">The sequence shown here is derived from an EMBL/GenBank/DDBJ whole genome shotgun (WGS) entry which is preliminary data.</text>
</comment>
<keyword evidence="3" id="KW-1185">Reference proteome</keyword>
<gene>
    <name evidence="2" type="ORF">Pfra01_002684000</name>
</gene>
<dbReference type="AlphaFoldDB" id="A0A9W7DAP4"/>
<reference evidence="2" key="1">
    <citation type="submission" date="2023-04" db="EMBL/GenBank/DDBJ databases">
        <title>Phytophthora fragariaefolia NBRC 109709.</title>
        <authorList>
            <person name="Ichikawa N."/>
            <person name="Sato H."/>
            <person name="Tonouchi N."/>
        </authorList>
    </citation>
    <scope>NUCLEOTIDE SEQUENCE</scope>
    <source>
        <strain evidence="2">NBRC 109709</strain>
    </source>
</reference>
<proteinExistence type="predicted"/>
<organism evidence="2 3">
    <name type="scientific">Phytophthora fragariaefolia</name>
    <dbReference type="NCBI Taxonomy" id="1490495"/>
    <lineage>
        <taxon>Eukaryota</taxon>
        <taxon>Sar</taxon>
        <taxon>Stramenopiles</taxon>
        <taxon>Oomycota</taxon>
        <taxon>Peronosporomycetes</taxon>
        <taxon>Peronosporales</taxon>
        <taxon>Peronosporaceae</taxon>
        <taxon>Phytophthora</taxon>
    </lineage>
</organism>
<dbReference type="EMBL" id="BSXT01006010">
    <property type="protein sequence ID" value="GMF61695.1"/>
    <property type="molecule type" value="Genomic_DNA"/>
</dbReference>